<keyword evidence="1" id="KW-0812">Transmembrane</keyword>
<dbReference type="Pfam" id="PF07963">
    <property type="entry name" value="N_methyl"/>
    <property type="match status" value="1"/>
</dbReference>
<feature type="transmembrane region" description="Helical" evidence="1">
    <location>
        <begin position="6"/>
        <end position="29"/>
    </location>
</feature>
<dbReference type="RefSeq" id="WP_004317786.1">
    <property type="nucleotide sequence ID" value="NZ_CABPUN010000001.1"/>
</dbReference>
<keyword evidence="1" id="KW-0472">Membrane</keyword>
<name>A0A1Y5NFD8_9BACT</name>
<keyword evidence="1" id="KW-1133">Transmembrane helix</keyword>
<reference evidence="2 3" key="1">
    <citation type="submission" date="2017-04" db="EMBL/GenBank/DDBJ databases">
        <title>Complete genome of Campylobacter concisus ATCC 33237T and draft genomes for an additional eight well characterized C. concisus strains.</title>
        <authorList>
            <person name="Cornelius A.J."/>
            <person name="Miller W.G."/>
            <person name="Lastovica A.J."/>
            <person name="On S.L."/>
            <person name="French N.P."/>
            <person name="Vandenberg O."/>
            <person name="Biggs P.J."/>
        </authorList>
    </citation>
    <scope>NUCLEOTIDE SEQUENCE [LARGE SCALE GENOMIC DNA]</scope>
    <source>
        <strain evidence="2 3">Lasto127.99</strain>
    </source>
</reference>
<dbReference type="AlphaFoldDB" id="A0A1Y5NFD8"/>
<gene>
    <name evidence="2" type="ORF">B9N60_01355</name>
</gene>
<sequence length="217" mass="24108">MVKRGFSLIELILSIVVVAIISTSIPLVLKTTSELNQKAVTQESLMNAKTYMGLILKAPFSDKVIKVSTNIGGSSAETAYFFPIILKPGDHRNEFYKINKITGDGHRVFAYENSPDLAPDTAVRSVDYYGRILDKNLNTTNQNRDYIVGSDYNVIVNESNGWFKPKLPLKIKSSDVKEIIVTATSYKNDTKQETTSVLRAYAFNLGEGGSLNTKAWK</sequence>
<evidence type="ECO:0000313" key="2">
    <source>
        <dbReference type="EMBL" id="OUT19590.1"/>
    </source>
</evidence>
<dbReference type="Proteomes" id="UP000195893">
    <property type="component" value="Unassembled WGS sequence"/>
</dbReference>
<dbReference type="PROSITE" id="PS00409">
    <property type="entry name" value="PROKAR_NTER_METHYL"/>
    <property type="match status" value="1"/>
</dbReference>
<comment type="caution">
    <text evidence="2">The sequence shown here is derived from an EMBL/GenBank/DDBJ whole genome shotgun (WGS) entry which is preliminary data.</text>
</comment>
<accession>A0A1Y5NFD8</accession>
<dbReference type="NCBIfam" id="TIGR02532">
    <property type="entry name" value="IV_pilin_GFxxxE"/>
    <property type="match status" value="1"/>
</dbReference>
<evidence type="ECO:0000313" key="3">
    <source>
        <dbReference type="Proteomes" id="UP000195893"/>
    </source>
</evidence>
<evidence type="ECO:0000256" key="1">
    <source>
        <dbReference type="SAM" id="Phobius"/>
    </source>
</evidence>
<proteinExistence type="predicted"/>
<dbReference type="InterPro" id="IPR012902">
    <property type="entry name" value="N_methyl_site"/>
</dbReference>
<dbReference type="EMBL" id="NDYQ01000001">
    <property type="protein sequence ID" value="OUT19590.1"/>
    <property type="molecule type" value="Genomic_DNA"/>
</dbReference>
<organism evidence="2 3">
    <name type="scientific">Campylobacter concisus</name>
    <dbReference type="NCBI Taxonomy" id="199"/>
    <lineage>
        <taxon>Bacteria</taxon>
        <taxon>Pseudomonadati</taxon>
        <taxon>Campylobacterota</taxon>
        <taxon>Epsilonproteobacteria</taxon>
        <taxon>Campylobacterales</taxon>
        <taxon>Campylobacteraceae</taxon>
        <taxon>Campylobacter</taxon>
    </lineage>
</organism>
<protein>
    <submittedName>
        <fullName evidence="2">Prepilin-type cleavage/methylation domain-containing protein</fullName>
    </submittedName>
</protein>